<dbReference type="CDD" id="cd12148">
    <property type="entry name" value="fungal_TF_MHR"/>
    <property type="match status" value="1"/>
</dbReference>
<feature type="domain" description="Zn(2)-C6 fungal-type" evidence="5">
    <location>
        <begin position="49"/>
        <end position="80"/>
    </location>
</feature>
<dbReference type="PANTHER" id="PTHR31001">
    <property type="entry name" value="UNCHARACTERIZED TRANSCRIPTIONAL REGULATORY PROTEIN"/>
    <property type="match status" value="1"/>
</dbReference>
<feature type="compositionally biased region" description="Basic and acidic residues" evidence="4">
    <location>
        <begin position="738"/>
        <end position="758"/>
    </location>
</feature>
<keyword evidence="2" id="KW-0479">Metal-binding</keyword>
<dbReference type="CDD" id="cd00067">
    <property type="entry name" value="GAL4"/>
    <property type="match status" value="1"/>
</dbReference>
<dbReference type="PANTHER" id="PTHR31001:SF81">
    <property type="entry name" value="ZN(II)2CYS6 TRANSCRIPTION FACTOR"/>
    <property type="match status" value="1"/>
</dbReference>
<dbReference type="GO" id="GO:0006351">
    <property type="term" value="P:DNA-templated transcription"/>
    <property type="evidence" value="ECO:0007669"/>
    <property type="project" value="InterPro"/>
</dbReference>
<dbReference type="InterPro" id="IPR036864">
    <property type="entry name" value="Zn2-C6_fun-type_DNA-bd_sf"/>
</dbReference>
<dbReference type="SMART" id="SM00906">
    <property type="entry name" value="Fungal_trans"/>
    <property type="match status" value="1"/>
</dbReference>
<dbReference type="Proteomes" id="UP000799778">
    <property type="component" value="Unassembled WGS sequence"/>
</dbReference>
<dbReference type="InterPro" id="IPR050613">
    <property type="entry name" value="Sec_Metabolite_Reg"/>
</dbReference>
<evidence type="ECO:0000259" key="5">
    <source>
        <dbReference type="PROSITE" id="PS50048"/>
    </source>
</evidence>
<protein>
    <recommendedName>
        <fullName evidence="5">Zn(2)-C6 fungal-type domain-containing protein</fullName>
    </recommendedName>
</protein>
<organism evidence="6 7">
    <name type="scientific">Aaosphaeria arxii CBS 175.79</name>
    <dbReference type="NCBI Taxonomy" id="1450172"/>
    <lineage>
        <taxon>Eukaryota</taxon>
        <taxon>Fungi</taxon>
        <taxon>Dikarya</taxon>
        <taxon>Ascomycota</taxon>
        <taxon>Pezizomycotina</taxon>
        <taxon>Dothideomycetes</taxon>
        <taxon>Pleosporomycetidae</taxon>
        <taxon>Pleosporales</taxon>
        <taxon>Pleosporales incertae sedis</taxon>
        <taxon>Aaosphaeria</taxon>
    </lineage>
</organism>
<sequence>MTESNFTSNHPQTPTSSHEQLRGIDEDPSVIIPGSKKKQPSSQSRQLLSCTKCRERKVKCDRTKPCSACCARGQPKECFFVAEGGDYAPIQQSYELRKLRIENQRLKERLKASKSMRKGDDSDDASTPHSPHACPANKAHKRRLARQRRFQNTEPADSLYFGSPGLASAISEFANSNTSLPGHSLAHAMPRGADMYAPRDLPLYPFATLFSWSLEECIPELLRCLPPKDELFGYLDSFQRRAQVCCFPHTPEETAKTEVERFLSESRKNADGCPEMLALLFAVLALGSQHGVWDNNGGKWVVGAVEKESQRGNLYIAAAMQALRMASYMNRPNLLSIQTFIMVGSYLTDSGRFLDAWTLFGTTVRLAQSIGLHRHPKHLDAPPSTQKECALRQTIWWWMLHLDQHYSMTLGRPLGISAIGDCPPPHELTTDTTFLRFAEFVYQFTLLARQVLSSDRLNNHKIDEFTDLFRSLLETMPEQLHFNESWLDEGTEIPEWPLGPMAAAFYCKTLNYLILLNRQRLEKPLRFQSTMSATAKPSLPPFNPVKVASAQPPRTALSDPALRGRALVLSCCEDLLTTFLFYYSRVPVALISWTIGQQAFNASMILILDALENRDLRRIWKVEKAYVVFTQLDENRVHRLAKLAVERISWGLGELKRMQDDAAAAMARPVGHTQGADESEAIPCTTTTFDTVMGNTGMFLLEDPGLQVVAPEDFSPLGWTMAGENLEDYSQFRIKQEEAQKLEEPGRCKVERSPHVSGDEIYPALLTRSSDPLQGTQGTPGSGHTPSRYATFSTQPSHGSPEQGQPQGLQASTPPATVSVPNMRHDVGGPQSFVQLSPYHARHSSYPSLQYQQPTHRGPPLGTVPGSVTGNYVPHLSARYLTGMRPSLSQAPPQRVIEHPDDKLTWTTRPPSLPSTSISDPALTFTSAPRQDHAFQVEDAQASENRTHYVLSTAAHECQSRGMTVGVDYKWPNINPEP</sequence>
<evidence type="ECO:0000256" key="4">
    <source>
        <dbReference type="SAM" id="MobiDB-lite"/>
    </source>
</evidence>
<feature type="region of interest" description="Disordered" evidence="4">
    <location>
        <begin position="1"/>
        <end position="45"/>
    </location>
</feature>
<dbReference type="RefSeq" id="XP_033379012.1">
    <property type="nucleotide sequence ID" value="XM_033534205.1"/>
</dbReference>
<feature type="region of interest" description="Disordered" evidence="4">
    <location>
        <begin position="738"/>
        <end position="818"/>
    </location>
</feature>
<dbReference type="Pfam" id="PF04082">
    <property type="entry name" value="Fungal_trans"/>
    <property type="match status" value="1"/>
</dbReference>
<dbReference type="InterPro" id="IPR001138">
    <property type="entry name" value="Zn2Cys6_DnaBD"/>
</dbReference>
<dbReference type="AlphaFoldDB" id="A0A6A5XCS8"/>
<dbReference type="GO" id="GO:0003677">
    <property type="term" value="F:DNA binding"/>
    <property type="evidence" value="ECO:0007669"/>
    <property type="project" value="InterPro"/>
</dbReference>
<evidence type="ECO:0000256" key="2">
    <source>
        <dbReference type="ARBA" id="ARBA00022723"/>
    </source>
</evidence>
<feature type="region of interest" description="Disordered" evidence="4">
    <location>
        <begin position="109"/>
        <end position="145"/>
    </location>
</feature>
<dbReference type="SUPFAM" id="SSF57701">
    <property type="entry name" value="Zn2/Cys6 DNA-binding domain"/>
    <property type="match status" value="1"/>
</dbReference>
<dbReference type="GO" id="GO:0008270">
    <property type="term" value="F:zinc ion binding"/>
    <property type="evidence" value="ECO:0007669"/>
    <property type="project" value="InterPro"/>
</dbReference>
<dbReference type="OrthoDB" id="1747771at2759"/>
<evidence type="ECO:0000313" key="7">
    <source>
        <dbReference type="Proteomes" id="UP000799778"/>
    </source>
</evidence>
<dbReference type="PROSITE" id="PS50048">
    <property type="entry name" value="ZN2_CY6_FUNGAL_2"/>
    <property type="match status" value="1"/>
</dbReference>
<dbReference type="SMART" id="SM00066">
    <property type="entry name" value="GAL4"/>
    <property type="match status" value="1"/>
</dbReference>
<name>A0A6A5XCS8_9PLEO</name>
<reference evidence="6" key="1">
    <citation type="journal article" date="2020" name="Stud. Mycol.">
        <title>101 Dothideomycetes genomes: a test case for predicting lifestyles and emergence of pathogens.</title>
        <authorList>
            <person name="Haridas S."/>
            <person name="Albert R."/>
            <person name="Binder M."/>
            <person name="Bloem J."/>
            <person name="Labutti K."/>
            <person name="Salamov A."/>
            <person name="Andreopoulos B."/>
            <person name="Baker S."/>
            <person name="Barry K."/>
            <person name="Bills G."/>
            <person name="Bluhm B."/>
            <person name="Cannon C."/>
            <person name="Castanera R."/>
            <person name="Culley D."/>
            <person name="Daum C."/>
            <person name="Ezra D."/>
            <person name="Gonzalez J."/>
            <person name="Henrissat B."/>
            <person name="Kuo A."/>
            <person name="Liang C."/>
            <person name="Lipzen A."/>
            <person name="Lutzoni F."/>
            <person name="Magnuson J."/>
            <person name="Mondo S."/>
            <person name="Nolan M."/>
            <person name="Ohm R."/>
            <person name="Pangilinan J."/>
            <person name="Park H.-J."/>
            <person name="Ramirez L."/>
            <person name="Alfaro M."/>
            <person name="Sun H."/>
            <person name="Tritt A."/>
            <person name="Yoshinaga Y."/>
            <person name="Zwiers L.-H."/>
            <person name="Turgeon B."/>
            <person name="Goodwin S."/>
            <person name="Spatafora J."/>
            <person name="Crous P."/>
            <person name="Grigoriev I."/>
        </authorList>
    </citation>
    <scope>NUCLEOTIDE SEQUENCE</scope>
    <source>
        <strain evidence="6">CBS 175.79</strain>
    </source>
</reference>
<dbReference type="GeneID" id="54291602"/>
<keyword evidence="3" id="KW-0539">Nucleus</keyword>
<evidence type="ECO:0000256" key="1">
    <source>
        <dbReference type="ARBA" id="ARBA00004123"/>
    </source>
</evidence>
<dbReference type="PROSITE" id="PS00463">
    <property type="entry name" value="ZN2_CY6_FUNGAL_1"/>
    <property type="match status" value="1"/>
</dbReference>
<dbReference type="Pfam" id="PF00172">
    <property type="entry name" value="Zn_clus"/>
    <property type="match status" value="1"/>
</dbReference>
<gene>
    <name evidence="6" type="ORF">BU24DRAFT_496612</name>
</gene>
<comment type="subcellular location">
    <subcellularLocation>
        <location evidence="1">Nucleus</location>
    </subcellularLocation>
</comment>
<accession>A0A6A5XCS8</accession>
<feature type="compositionally biased region" description="Polar residues" evidence="4">
    <location>
        <begin position="1"/>
        <end position="18"/>
    </location>
</feature>
<feature type="compositionally biased region" description="Polar residues" evidence="4">
    <location>
        <begin position="767"/>
        <end position="818"/>
    </location>
</feature>
<dbReference type="EMBL" id="ML978076">
    <property type="protein sequence ID" value="KAF2010673.1"/>
    <property type="molecule type" value="Genomic_DNA"/>
</dbReference>
<dbReference type="GO" id="GO:0000981">
    <property type="term" value="F:DNA-binding transcription factor activity, RNA polymerase II-specific"/>
    <property type="evidence" value="ECO:0007669"/>
    <property type="project" value="InterPro"/>
</dbReference>
<evidence type="ECO:0000313" key="6">
    <source>
        <dbReference type="EMBL" id="KAF2010673.1"/>
    </source>
</evidence>
<keyword evidence="7" id="KW-1185">Reference proteome</keyword>
<proteinExistence type="predicted"/>
<dbReference type="GO" id="GO:0005634">
    <property type="term" value="C:nucleus"/>
    <property type="evidence" value="ECO:0007669"/>
    <property type="project" value="UniProtKB-SubCell"/>
</dbReference>
<dbReference type="InterPro" id="IPR007219">
    <property type="entry name" value="XnlR_reg_dom"/>
</dbReference>
<evidence type="ECO:0000256" key="3">
    <source>
        <dbReference type="ARBA" id="ARBA00023242"/>
    </source>
</evidence>
<dbReference type="Gene3D" id="4.10.240.10">
    <property type="entry name" value="Zn(2)-C6 fungal-type DNA-binding domain"/>
    <property type="match status" value="1"/>
</dbReference>